<dbReference type="PROSITE" id="PS50928">
    <property type="entry name" value="ABC_TM1"/>
    <property type="match status" value="1"/>
</dbReference>
<dbReference type="InterPro" id="IPR052730">
    <property type="entry name" value="Sugar_ABC_transporter"/>
</dbReference>
<feature type="transmembrane region" description="Helical" evidence="5">
    <location>
        <begin position="104"/>
        <end position="125"/>
    </location>
</feature>
<accession>A0A9D2J4F8</accession>
<dbReference type="Proteomes" id="UP000824037">
    <property type="component" value="Unassembled WGS sequence"/>
</dbReference>
<feature type="domain" description="ABC transmembrane type-1" evidence="7">
    <location>
        <begin position="100"/>
        <end position="312"/>
    </location>
</feature>
<reference evidence="8" key="1">
    <citation type="journal article" date="2021" name="PeerJ">
        <title>Extensive microbial diversity within the chicken gut microbiome revealed by metagenomics and culture.</title>
        <authorList>
            <person name="Gilroy R."/>
            <person name="Ravi A."/>
            <person name="Getino M."/>
            <person name="Pursley I."/>
            <person name="Horton D.L."/>
            <person name="Alikhan N.F."/>
            <person name="Baker D."/>
            <person name="Gharbi K."/>
            <person name="Hall N."/>
            <person name="Watson M."/>
            <person name="Adriaenssens E.M."/>
            <person name="Foster-Nyarko E."/>
            <person name="Jarju S."/>
            <person name="Secka A."/>
            <person name="Antonio M."/>
            <person name="Oren A."/>
            <person name="Chaudhuri R.R."/>
            <person name="La Ragione R."/>
            <person name="Hildebrand F."/>
            <person name="Pallen M.J."/>
        </authorList>
    </citation>
    <scope>NUCLEOTIDE SEQUENCE</scope>
    <source>
        <strain evidence="8">ChiGjej4B4-7305</strain>
    </source>
</reference>
<comment type="caution">
    <text evidence="8">The sequence shown here is derived from an EMBL/GenBank/DDBJ whole genome shotgun (WGS) entry which is preliminary data.</text>
</comment>
<dbReference type="Pfam" id="PF00528">
    <property type="entry name" value="BPD_transp_1"/>
    <property type="match status" value="1"/>
</dbReference>
<feature type="region of interest" description="Disordered" evidence="6">
    <location>
        <begin position="1"/>
        <end position="25"/>
    </location>
</feature>
<keyword evidence="4 5" id="KW-0472">Membrane</keyword>
<dbReference type="PANTHER" id="PTHR43759:SF1">
    <property type="entry name" value="GLUCOSE IMPORT SYSTEM PERMEASE PROTEIN GLCT"/>
    <property type="match status" value="1"/>
</dbReference>
<dbReference type="EMBL" id="DXBY01000096">
    <property type="protein sequence ID" value="HIZ35289.1"/>
    <property type="molecule type" value="Genomic_DNA"/>
</dbReference>
<evidence type="ECO:0000313" key="8">
    <source>
        <dbReference type="EMBL" id="HIZ35289.1"/>
    </source>
</evidence>
<feature type="transmembrane region" description="Helical" evidence="5">
    <location>
        <begin position="232"/>
        <end position="253"/>
    </location>
</feature>
<feature type="transmembrane region" description="Helical" evidence="5">
    <location>
        <begin position="185"/>
        <end position="211"/>
    </location>
</feature>
<evidence type="ECO:0000256" key="5">
    <source>
        <dbReference type="RuleBase" id="RU363032"/>
    </source>
</evidence>
<evidence type="ECO:0000256" key="6">
    <source>
        <dbReference type="SAM" id="MobiDB-lite"/>
    </source>
</evidence>
<dbReference type="InterPro" id="IPR035906">
    <property type="entry name" value="MetI-like_sf"/>
</dbReference>
<proteinExistence type="inferred from homology"/>
<gene>
    <name evidence="8" type="ORF">H9815_05890</name>
</gene>
<evidence type="ECO:0000259" key="7">
    <source>
        <dbReference type="PROSITE" id="PS50928"/>
    </source>
</evidence>
<evidence type="ECO:0000256" key="1">
    <source>
        <dbReference type="ARBA" id="ARBA00004141"/>
    </source>
</evidence>
<dbReference type="GO" id="GO:0055085">
    <property type="term" value="P:transmembrane transport"/>
    <property type="evidence" value="ECO:0007669"/>
    <property type="project" value="InterPro"/>
</dbReference>
<dbReference type="CDD" id="cd06261">
    <property type="entry name" value="TM_PBP2"/>
    <property type="match status" value="1"/>
</dbReference>
<reference evidence="8" key="2">
    <citation type="submission" date="2021-04" db="EMBL/GenBank/DDBJ databases">
        <authorList>
            <person name="Gilroy R."/>
        </authorList>
    </citation>
    <scope>NUCLEOTIDE SEQUENCE</scope>
    <source>
        <strain evidence="8">ChiGjej4B4-7305</strain>
    </source>
</reference>
<protein>
    <submittedName>
        <fullName evidence="8">Sugar ABC transporter permease</fullName>
    </submittedName>
</protein>
<dbReference type="SUPFAM" id="SSF161098">
    <property type="entry name" value="MetI-like"/>
    <property type="match status" value="1"/>
</dbReference>
<evidence type="ECO:0000256" key="2">
    <source>
        <dbReference type="ARBA" id="ARBA00022692"/>
    </source>
</evidence>
<evidence type="ECO:0000313" key="9">
    <source>
        <dbReference type="Proteomes" id="UP000824037"/>
    </source>
</evidence>
<comment type="subcellular location">
    <subcellularLocation>
        <location evidence="5">Cell membrane</location>
        <topology evidence="5">Multi-pass membrane protein</topology>
    </subcellularLocation>
    <subcellularLocation>
        <location evidence="1">Membrane</location>
        <topology evidence="1">Multi-pass membrane protein</topology>
    </subcellularLocation>
</comment>
<dbReference type="AlphaFoldDB" id="A0A9D2J4F8"/>
<comment type="similarity">
    <text evidence="5">Belongs to the binding-protein-dependent transport system permease family.</text>
</comment>
<feature type="transmembrane region" description="Helical" evidence="5">
    <location>
        <begin position="42"/>
        <end position="64"/>
    </location>
</feature>
<organism evidence="8 9">
    <name type="scientific">Candidatus Ruania gallistercoris</name>
    <dbReference type="NCBI Taxonomy" id="2838746"/>
    <lineage>
        <taxon>Bacteria</taxon>
        <taxon>Bacillati</taxon>
        <taxon>Actinomycetota</taxon>
        <taxon>Actinomycetes</taxon>
        <taxon>Micrococcales</taxon>
        <taxon>Ruaniaceae</taxon>
        <taxon>Ruania</taxon>
    </lineage>
</organism>
<feature type="transmembrane region" description="Helical" evidence="5">
    <location>
        <begin position="293"/>
        <end position="315"/>
    </location>
</feature>
<dbReference type="GO" id="GO:0005886">
    <property type="term" value="C:plasma membrane"/>
    <property type="evidence" value="ECO:0007669"/>
    <property type="project" value="UniProtKB-SubCell"/>
</dbReference>
<keyword evidence="3 5" id="KW-1133">Transmembrane helix</keyword>
<evidence type="ECO:0000256" key="4">
    <source>
        <dbReference type="ARBA" id="ARBA00023136"/>
    </source>
</evidence>
<keyword evidence="5" id="KW-0813">Transport</keyword>
<evidence type="ECO:0000256" key="3">
    <source>
        <dbReference type="ARBA" id="ARBA00022989"/>
    </source>
</evidence>
<dbReference type="PANTHER" id="PTHR43759">
    <property type="entry name" value="TREHALOSE TRANSPORT SYSTEM PERMEASE PROTEIN SUGA"/>
    <property type="match status" value="1"/>
</dbReference>
<keyword evidence="2 5" id="KW-0812">Transmembrane</keyword>
<dbReference type="Gene3D" id="1.10.3720.10">
    <property type="entry name" value="MetI-like"/>
    <property type="match status" value="1"/>
</dbReference>
<dbReference type="InterPro" id="IPR000515">
    <property type="entry name" value="MetI-like"/>
</dbReference>
<name>A0A9D2J4F8_9MICO</name>
<feature type="transmembrane region" description="Helical" evidence="5">
    <location>
        <begin position="137"/>
        <end position="157"/>
    </location>
</feature>
<sequence length="321" mass="35415">MSTDLSTTRRRGAPPDDPPPPTRPRTISTRISDFIDRHVKGVFVTPAITFIVVMMAFPIGYTLYLSFHSWFGSVTATPEFIGLDNFVRIFTNDPRFWAALGRTLVFTALAVTIQTVLGVAIAVLLHRQFLGRGLVRSMILLPMIATPVAVALVWRLMFQPELGILNDILQAIGLSPSTWVADQGLALLCLVLVDVWEWSALITLVTLAGLTALPVEPMEAAVVDGASSWQRFWHVTLPMVRPVIVVAVVFRLIEALKTFDPIIVITQGGPGFATETLNIYIYNTAFQYQQLGYASALLLVFFVIVFVLAGLLLSFRRGKGK</sequence>